<dbReference type="KEGG" id="vg:62679243"/>
<protein>
    <submittedName>
        <fullName evidence="1">Uncharacterized protein</fullName>
    </submittedName>
</protein>
<evidence type="ECO:0000313" key="1">
    <source>
        <dbReference type="EMBL" id="ARB05704.1"/>
    </source>
</evidence>
<keyword evidence="2" id="KW-1185">Reference proteome</keyword>
<accession>A0A1V0DX12</accession>
<dbReference type="Proteomes" id="UP000225878">
    <property type="component" value="Segment"/>
</dbReference>
<dbReference type="EMBL" id="KY249644">
    <property type="protein sequence ID" value="ARB05704.1"/>
    <property type="molecule type" value="Genomic_DNA"/>
</dbReference>
<reference evidence="1" key="1">
    <citation type="submission" date="2016-11" db="EMBL/GenBank/DDBJ databases">
        <title>The complete genome sequence of Cyanosiphovirus S-ESS1.</title>
        <authorList>
            <person name="Han Y."/>
        </authorList>
    </citation>
    <scope>NUCLEOTIDE SEQUENCE [LARGE SCALE GENOMIC DNA]</scope>
</reference>
<proteinExistence type="predicted"/>
<name>A0A1V0DX12_9CAUD</name>
<evidence type="ECO:0000313" key="2">
    <source>
        <dbReference type="Proteomes" id="UP000225878"/>
    </source>
</evidence>
<sequence length="130" mass="13688">MGLAEIKATARQALHDFMARPASFYSSSGVLVGPVTARAHAAPKVVGDLAGTNLSYAEVHERPTTIVLWREQIEGVNLRRGCMIIFGADEGWFVDTVKPPDGQTVTVEVSALSDVALAGKVLPDGTVIGA</sequence>
<dbReference type="RefSeq" id="YP_009997098.1">
    <property type="nucleotide sequence ID" value="NC_052968.1"/>
</dbReference>
<organism evidence="1">
    <name type="scientific">Synechococcus virus S-ESS1</name>
    <dbReference type="NCBI Taxonomy" id="1964565"/>
    <lineage>
        <taxon>Viruses</taxon>
        <taxon>Duplodnaviria</taxon>
        <taxon>Heunggongvirae</taxon>
        <taxon>Uroviricota</taxon>
        <taxon>Caudoviricetes</taxon>
        <taxon>Casjensviridae</taxon>
        <taxon>Sessunavirus</taxon>
        <taxon>Sessunavirus SESS1</taxon>
    </lineage>
</organism>
<dbReference type="GeneID" id="62679243"/>